<evidence type="ECO:0000256" key="7">
    <source>
        <dbReference type="ARBA" id="ARBA00022801"/>
    </source>
</evidence>
<evidence type="ECO:0000313" key="16">
    <source>
        <dbReference type="EMBL" id="KAG7124414.1"/>
    </source>
</evidence>
<evidence type="ECO:0000259" key="13">
    <source>
        <dbReference type="Pfam" id="PF01055"/>
    </source>
</evidence>
<dbReference type="PANTHER" id="PTHR22762">
    <property type="entry name" value="ALPHA-GLUCOSIDASE"/>
    <property type="match status" value="1"/>
</dbReference>
<sequence>MHYWKTLLVPGVAAAAVLKRDSPDYDKLADCPGYAASNVKTTGNGLTAELKLAGPACNTYGTDLEELTLSVTYESESRIHVKIQDPADQVYQVPESVFPRPDEGSFSGDAKIKFDYTEEPFAFTIKRSDTDEVLFDTSAASIVFESQYLRLRTSLPEDPYLYGLGEHTDPSLPEDPYLYGLGEHTDPFRLNTTNYIRTLWNRDSYGVPYGSNLYGSHPFYIEQRETGTHGVFLLNSNGMDVMVNKDDAGQYLEYNTLGGVLDFWFLSGPSPVDVVKQYSDIVGLPSLQPYWGLGFHQCRYGYRDAFDVAEVVYNYSQAGIPLETMWTDIDYMDARKVFTLDPRRYPIEKVRQIVDYLHEHDQHYIVMVDPAVAYEESDIVNRGRQDDIWLQHPNGSEYLGVVWPGVTIFPDWFAENITKYWNNEFDIFFDKDTGVDIDGLWIDMNEPANFCNGLCDDPFGDAVGYPPEPPAVRENPRALPGFGCEFQLPGACDGSAERRQIEAHPARPRAAGAETSSLEVRQTGSGDRKGLPDRDLLYPKYAIHNDAAGPDVSWNADRGGLSFKTVKTDIAHQNGLVMYDTHNLYGAMMGKASRNAMMARREGLRPFIITRSTFPGDGKAVGHWLGDNLSQWDHYRFAIYTTMTFSALYQFPMAGSDEFYRWPAVAESARKAIDIRYRLLDYIYTAIYKATDRATWALQHQFFYGDAVLVAPVTEQDATSVDGALHTFEDQDVTDIPLLIRSGKILPLRVASANTTTALRQNDFELLVTLDQGHTLIDFTFENGVLSLDGTFGYEVDVKIEGRGSKTVKVDLSLNKAGSVKVW</sequence>
<dbReference type="GO" id="GO:0004558">
    <property type="term" value="F:alpha-1,4-glucosidase activity"/>
    <property type="evidence" value="ECO:0007669"/>
    <property type="project" value="UniProtKB-EC"/>
</dbReference>
<keyword evidence="10 11" id="KW-0326">Glycosidase</keyword>
<evidence type="ECO:0000256" key="5">
    <source>
        <dbReference type="ARBA" id="ARBA00022525"/>
    </source>
</evidence>
<comment type="caution">
    <text evidence="16">The sequence shown here is derived from an EMBL/GenBank/DDBJ whole genome shotgun (WGS) entry which is preliminary data.</text>
</comment>
<dbReference type="EMBL" id="JAEMWZ010000330">
    <property type="protein sequence ID" value="KAG7124414.1"/>
    <property type="molecule type" value="Genomic_DNA"/>
</dbReference>
<dbReference type="GO" id="GO:0005576">
    <property type="term" value="C:extracellular region"/>
    <property type="evidence" value="ECO:0007669"/>
    <property type="project" value="UniProtKB-SubCell"/>
</dbReference>
<reference evidence="16" key="1">
    <citation type="journal article" date="2021" name="Mol. Plant Pathol.">
        <title>A 20-kb lineage-specific genomic region tames virulence in pathogenic amphidiploid Verticillium longisporum.</title>
        <authorList>
            <person name="Harting R."/>
            <person name="Starke J."/>
            <person name="Kusch H."/>
            <person name="Poggeler S."/>
            <person name="Maurus I."/>
            <person name="Schluter R."/>
            <person name="Landesfeind M."/>
            <person name="Bulla I."/>
            <person name="Nowrousian M."/>
            <person name="de Jonge R."/>
            <person name="Stahlhut G."/>
            <person name="Hoff K.J."/>
            <person name="Asshauer K.P."/>
            <person name="Thurmer A."/>
            <person name="Stanke M."/>
            <person name="Daniel R."/>
            <person name="Morgenstern B."/>
            <person name="Thomma B.P.H.J."/>
            <person name="Kronstad J.W."/>
            <person name="Braus-Stromeyer S.A."/>
            <person name="Braus G.H."/>
        </authorList>
    </citation>
    <scope>NUCLEOTIDE SEQUENCE</scope>
    <source>
        <strain evidence="16">Vl32</strain>
    </source>
</reference>
<dbReference type="Pfam" id="PF01055">
    <property type="entry name" value="Glyco_hydro_31_2nd"/>
    <property type="match status" value="1"/>
</dbReference>
<evidence type="ECO:0000256" key="4">
    <source>
        <dbReference type="ARBA" id="ARBA00014002"/>
    </source>
</evidence>
<feature type="compositionally biased region" description="Polar residues" evidence="12">
    <location>
        <begin position="514"/>
        <end position="525"/>
    </location>
</feature>
<dbReference type="CDD" id="cd06602">
    <property type="entry name" value="GH31_MGAM_SI_GAA"/>
    <property type="match status" value="1"/>
</dbReference>
<keyword evidence="5" id="KW-0964">Secreted</keyword>
<accession>A0A8I2ZDW4</accession>
<comment type="catalytic activity">
    <reaction evidence="1">
        <text>Hydrolysis of terminal, non-reducing (1-&gt;4)-linked alpha-D-glucose residues with release of alpha-D-glucose.</text>
        <dbReference type="EC" id="3.2.1.20"/>
    </reaction>
</comment>
<gene>
    <name evidence="16" type="ORF">HYQ45_013597</name>
</gene>
<evidence type="ECO:0000259" key="14">
    <source>
        <dbReference type="Pfam" id="PF13802"/>
    </source>
</evidence>
<dbReference type="PANTHER" id="PTHR22762:SF67">
    <property type="entry name" value="ALPHA_BETA-GLUCOSIDASE AGDC-RELATED"/>
    <property type="match status" value="1"/>
</dbReference>
<evidence type="ECO:0000256" key="8">
    <source>
        <dbReference type="ARBA" id="ARBA00023180"/>
    </source>
</evidence>
<feature type="domain" description="Glycosyl hydrolase family 31 C-terminal" evidence="15">
    <location>
        <begin position="691"/>
        <end position="745"/>
    </location>
</feature>
<feature type="domain" description="Glycoside hydrolase family 31 TIM barrel" evidence="13">
    <location>
        <begin position="285"/>
        <end position="657"/>
    </location>
</feature>
<feature type="region of interest" description="Disordered" evidence="12">
    <location>
        <begin position="499"/>
        <end position="531"/>
    </location>
</feature>
<dbReference type="CDD" id="cd14752">
    <property type="entry name" value="GH31_N"/>
    <property type="match status" value="1"/>
</dbReference>
<comment type="similarity">
    <text evidence="11">Belongs to the glycosyl hydrolase 31 family.</text>
</comment>
<organism evidence="16 17">
    <name type="scientific">Verticillium longisporum</name>
    <name type="common">Verticillium dahliae var. longisporum</name>
    <dbReference type="NCBI Taxonomy" id="100787"/>
    <lineage>
        <taxon>Eukaryota</taxon>
        <taxon>Fungi</taxon>
        <taxon>Dikarya</taxon>
        <taxon>Ascomycota</taxon>
        <taxon>Pezizomycotina</taxon>
        <taxon>Sordariomycetes</taxon>
        <taxon>Hypocreomycetidae</taxon>
        <taxon>Glomerellales</taxon>
        <taxon>Plectosphaerellaceae</taxon>
        <taxon>Verticillium</taxon>
    </lineage>
</organism>
<evidence type="ECO:0000256" key="3">
    <source>
        <dbReference type="ARBA" id="ARBA00012741"/>
    </source>
</evidence>
<comment type="subcellular location">
    <subcellularLocation>
        <location evidence="2">Secreted</location>
    </subcellularLocation>
</comment>
<evidence type="ECO:0000313" key="17">
    <source>
        <dbReference type="Proteomes" id="UP000689129"/>
    </source>
</evidence>
<dbReference type="PROSITE" id="PS00129">
    <property type="entry name" value="GLYCOSYL_HYDROL_F31_1"/>
    <property type="match status" value="1"/>
</dbReference>
<protein>
    <recommendedName>
        <fullName evidence="4">Probable alpha/beta-glucosidase agdC</fullName>
        <ecNumber evidence="3">3.2.1.20</ecNumber>
    </recommendedName>
</protein>
<evidence type="ECO:0000259" key="15">
    <source>
        <dbReference type="Pfam" id="PF21365"/>
    </source>
</evidence>
<dbReference type="InterPro" id="IPR030458">
    <property type="entry name" value="Glyco_hydro_31_AS"/>
</dbReference>
<dbReference type="AlphaFoldDB" id="A0A8I2ZDW4"/>
<dbReference type="InterPro" id="IPR048395">
    <property type="entry name" value="Glyco_hydro_31_C"/>
</dbReference>
<keyword evidence="8" id="KW-0325">Glycoprotein</keyword>
<dbReference type="GO" id="GO:0005975">
    <property type="term" value="P:carbohydrate metabolic process"/>
    <property type="evidence" value="ECO:0007669"/>
    <property type="project" value="InterPro"/>
</dbReference>
<dbReference type="Proteomes" id="UP000689129">
    <property type="component" value="Unassembled WGS sequence"/>
</dbReference>
<dbReference type="InterPro" id="IPR000322">
    <property type="entry name" value="Glyco_hydro_31_TIM"/>
</dbReference>
<dbReference type="Pfam" id="PF13802">
    <property type="entry name" value="Gal_mutarotas_2"/>
    <property type="match status" value="1"/>
</dbReference>
<evidence type="ECO:0000256" key="12">
    <source>
        <dbReference type="SAM" id="MobiDB-lite"/>
    </source>
</evidence>
<evidence type="ECO:0000256" key="1">
    <source>
        <dbReference type="ARBA" id="ARBA00001657"/>
    </source>
</evidence>
<proteinExistence type="inferred from homology"/>
<keyword evidence="6" id="KW-0732">Signal</keyword>
<keyword evidence="7 11" id="KW-0378">Hydrolase</keyword>
<keyword evidence="9" id="KW-0119">Carbohydrate metabolism</keyword>
<dbReference type="Pfam" id="PF21365">
    <property type="entry name" value="Glyco_hydro_31_3rd"/>
    <property type="match status" value="1"/>
</dbReference>
<dbReference type="EC" id="3.2.1.20" evidence="3"/>
<dbReference type="OrthoDB" id="5839090at2759"/>
<evidence type="ECO:0000256" key="9">
    <source>
        <dbReference type="ARBA" id="ARBA00023277"/>
    </source>
</evidence>
<name>A0A8I2ZDW4_VERLO</name>
<feature type="domain" description="Glycoside hydrolase family 31 N-terminal" evidence="14">
    <location>
        <begin position="171"/>
        <end position="238"/>
    </location>
</feature>
<evidence type="ECO:0000256" key="10">
    <source>
        <dbReference type="ARBA" id="ARBA00023295"/>
    </source>
</evidence>
<dbReference type="InterPro" id="IPR025887">
    <property type="entry name" value="Glyco_hydro_31_N_dom"/>
</dbReference>
<evidence type="ECO:0000256" key="6">
    <source>
        <dbReference type="ARBA" id="ARBA00022729"/>
    </source>
</evidence>
<evidence type="ECO:0000256" key="2">
    <source>
        <dbReference type="ARBA" id="ARBA00004613"/>
    </source>
</evidence>
<evidence type="ECO:0000256" key="11">
    <source>
        <dbReference type="RuleBase" id="RU361185"/>
    </source>
</evidence>